<feature type="non-terminal residue" evidence="2">
    <location>
        <position position="93"/>
    </location>
</feature>
<evidence type="ECO:0000313" key="2">
    <source>
        <dbReference type="EMBL" id="KAL0175249.1"/>
    </source>
</evidence>
<keyword evidence="3" id="KW-1185">Reference proteome</keyword>
<accession>A0ABD0PMG6</accession>
<dbReference type="EMBL" id="JAMKFB020000015">
    <property type="protein sequence ID" value="KAL0175249.1"/>
    <property type="molecule type" value="Genomic_DNA"/>
</dbReference>
<evidence type="ECO:0000313" key="3">
    <source>
        <dbReference type="Proteomes" id="UP001529510"/>
    </source>
</evidence>
<proteinExistence type="predicted"/>
<dbReference type="Gene3D" id="1.20.1740.10">
    <property type="entry name" value="Amino acid/polyamine transporter I"/>
    <property type="match status" value="1"/>
</dbReference>
<keyword evidence="1" id="KW-1133">Transmembrane helix</keyword>
<feature type="non-terminal residue" evidence="2">
    <location>
        <position position="1"/>
    </location>
</feature>
<comment type="caution">
    <text evidence="2">The sequence shown here is derived from an EMBL/GenBank/DDBJ whole genome shotgun (WGS) entry which is preliminary data.</text>
</comment>
<keyword evidence="1" id="KW-0472">Membrane</keyword>
<feature type="transmembrane region" description="Helical" evidence="1">
    <location>
        <begin position="38"/>
        <end position="60"/>
    </location>
</feature>
<protein>
    <submittedName>
        <fullName evidence="2">Uncharacterized protein</fullName>
    </submittedName>
</protein>
<evidence type="ECO:0000256" key="1">
    <source>
        <dbReference type="SAM" id="Phobius"/>
    </source>
</evidence>
<sequence length="93" mass="10304">VAGLPMGYWWSLLYGTVILLLCVFVCLIGAHIYAKATFLIFIIVIVVLATIFISFFIVPFRTIQLPGYRNSSLTPTSANFTGFKLDTLLGNVQ</sequence>
<gene>
    <name evidence="2" type="ORF">M9458_031217</name>
</gene>
<keyword evidence="1" id="KW-0812">Transmembrane</keyword>
<organism evidence="2 3">
    <name type="scientific">Cirrhinus mrigala</name>
    <name type="common">Mrigala</name>
    <dbReference type="NCBI Taxonomy" id="683832"/>
    <lineage>
        <taxon>Eukaryota</taxon>
        <taxon>Metazoa</taxon>
        <taxon>Chordata</taxon>
        <taxon>Craniata</taxon>
        <taxon>Vertebrata</taxon>
        <taxon>Euteleostomi</taxon>
        <taxon>Actinopterygii</taxon>
        <taxon>Neopterygii</taxon>
        <taxon>Teleostei</taxon>
        <taxon>Ostariophysi</taxon>
        <taxon>Cypriniformes</taxon>
        <taxon>Cyprinidae</taxon>
        <taxon>Labeoninae</taxon>
        <taxon>Labeonini</taxon>
        <taxon>Cirrhinus</taxon>
    </lineage>
</organism>
<reference evidence="2 3" key="1">
    <citation type="submission" date="2024-05" db="EMBL/GenBank/DDBJ databases">
        <title>Genome sequencing and assembly of Indian major carp, Cirrhinus mrigala (Hamilton, 1822).</title>
        <authorList>
            <person name="Mohindra V."/>
            <person name="Chowdhury L.M."/>
            <person name="Lal K."/>
            <person name="Jena J.K."/>
        </authorList>
    </citation>
    <scope>NUCLEOTIDE SEQUENCE [LARGE SCALE GENOMIC DNA]</scope>
    <source>
        <strain evidence="2">CM1030</strain>
        <tissue evidence="2">Blood</tissue>
    </source>
</reference>
<name>A0ABD0PMG6_CIRMR</name>
<dbReference type="AlphaFoldDB" id="A0ABD0PMG6"/>
<feature type="transmembrane region" description="Helical" evidence="1">
    <location>
        <begin position="12"/>
        <end position="32"/>
    </location>
</feature>
<dbReference type="Proteomes" id="UP001529510">
    <property type="component" value="Unassembled WGS sequence"/>
</dbReference>